<reference evidence="1" key="1">
    <citation type="submission" date="2021-11" db="EMBL/GenBank/DDBJ databases">
        <authorList>
            <person name="Qingchun L."/>
            <person name="Dong Z."/>
            <person name="Zongwei Q."/>
            <person name="Jia Z."/>
            <person name="Duotao L."/>
        </authorList>
    </citation>
    <scope>NUCLEOTIDE SEQUENCE</scope>
    <source>
        <strain evidence="1">WLY-B-L2</strain>
    </source>
</reference>
<evidence type="ECO:0000313" key="2">
    <source>
        <dbReference type="Proteomes" id="UP001165422"/>
    </source>
</evidence>
<evidence type="ECO:0000313" key="1">
    <source>
        <dbReference type="EMBL" id="MCC9293701.1"/>
    </source>
</evidence>
<dbReference type="Proteomes" id="UP001165422">
    <property type="component" value="Unassembled WGS sequence"/>
</dbReference>
<name>A0ABS8N1X8_9CLOT</name>
<gene>
    <name evidence="1" type="ORF">LN736_02295</name>
</gene>
<proteinExistence type="predicted"/>
<protein>
    <submittedName>
        <fullName evidence="1">Spore coat protein</fullName>
    </submittedName>
</protein>
<keyword evidence="1" id="KW-0946">Virion</keyword>
<dbReference type="PANTHER" id="PTHR39179:SF1">
    <property type="entry name" value="SPORE COAT PROTEIN I"/>
    <property type="match status" value="1"/>
</dbReference>
<accession>A0ABS8N1X8</accession>
<organism evidence="1 2">
    <name type="scientific">Clostridium aromativorans</name>
    <dbReference type="NCBI Taxonomy" id="2836848"/>
    <lineage>
        <taxon>Bacteria</taxon>
        <taxon>Bacillati</taxon>
        <taxon>Bacillota</taxon>
        <taxon>Clostridia</taxon>
        <taxon>Eubacteriales</taxon>
        <taxon>Clostridiaceae</taxon>
        <taxon>Clostridium</taxon>
    </lineage>
</organism>
<sequence length="255" mass="30928">MYCDNIESYFIKYLESKKIFVVKEFKNKIKYEDLTLDKIKSQICTMGEFHEKTLGYTGVMNRRLDNNIGKVVEQYKIYTRRFKKDIVEIEKLKDKTDFQKKINEIGEKYLTRAEKCLDNIYQSHYMDLIIRSMNRVEMCLRNTYFDNLRKNENKNIEIIDIKGCCYNMVEMDAIYFLSKLKRKNKDIDFNRITSKFCKYETLNDNSVQFILSMVSYPREFMRCYSRYKYHTKDWGEEEYLMKLNKSIDEDGDSLI</sequence>
<keyword evidence="2" id="KW-1185">Reference proteome</keyword>
<dbReference type="RefSeq" id="WP_150356158.1">
    <property type="nucleotide sequence ID" value="NZ_JAJJPB010000001.1"/>
</dbReference>
<comment type="caution">
    <text evidence="1">The sequence shown here is derived from an EMBL/GenBank/DDBJ whole genome shotgun (WGS) entry which is preliminary data.</text>
</comment>
<dbReference type="Gene3D" id="3.90.1200.10">
    <property type="match status" value="1"/>
</dbReference>
<dbReference type="PANTHER" id="PTHR39179">
    <property type="entry name" value="SPORE COAT PROTEIN I"/>
    <property type="match status" value="1"/>
</dbReference>
<keyword evidence="1" id="KW-0167">Capsid protein</keyword>
<dbReference type="EMBL" id="JAJJPB010000001">
    <property type="protein sequence ID" value="MCC9293701.1"/>
    <property type="molecule type" value="Genomic_DNA"/>
</dbReference>
<dbReference type="InterPro" id="IPR047175">
    <property type="entry name" value="CotS-like"/>
</dbReference>